<keyword evidence="4" id="KW-1185">Reference proteome</keyword>
<evidence type="ECO:0000313" key="3">
    <source>
        <dbReference type="EMBL" id="GAA5103853.1"/>
    </source>
</evidence>
<evidence type="ECO:0000259" key="1">
    <source>
        <dbReference type="Pfam" id="PF09851"/>
    </source>
</evidence>
<dbReference type="Pfam" id="PF09851">
    <property type="entry name" value="SHOCT"/>
    <property type="match status" value="1"/>
</dbReference>
<dbReference type="InterPro" id="IPR036013">
    <property type="entry name" value="Band_7/SPFH_dom_sf"/>
</dbReference>
<dbReference type="CDD" id="cd03408">
    <property type="entry name" value="SPFH_like_u1"/>
    <property type="match status" value="1"/>
</dbReference>
<dbReference type="SUPFAM" id="SSF117892">
    <property type="entry name" value="Band 7/SPFH domain"/>
    <property type="match status" value="1"/>
</dbReference>
<gene>
    <name evidence="3" type="ORF">GCM10023338_22850</name>
</gene>
<dbReference type="Pfam" id="PF13421">
    <property type="entry name" value="Band_7_1"/>
    <property type="match status" value="1"/>
</dbReference>
<dbReference type="RefSeq" id="WP_077926663.1">
    <property type="nucleotide sequence ID" value="NZ_BAABKE010000010.1"/>
</dbReference>
<feature type="domain" description="SHOCT" evidence="1">
    <location>
        <begin position="305"/>
        <end position="331"/>
    </location>
</feature>
<protein>
    <submittedName>
        <fullName evidence="3">SPFH domain-containing protein</fullName>
    </submittedName>
</protein>
<accession>A0ABP9N1L9</accession>
<comment type="caution">
    <text evidence="3">The sequence shown here is derived from an EMBL/GenBank/DDBJ whole genome shotgun (WGS) entry which is preliminary data.</text>
</comment>
<dbReference type="Proteomes" id="UP001500631">
    <property type="component" value="Unassembled WGS sequence"/>
</dbReference>
<proteinExistence type="predicted"/>
<dbReference type="PANTHER" id="PTHR37826:SF2">
    <property type="entry name" value="ZINC-RIBBON DOMAIN-CONTAINING PROTEIN"/>
    <property type="match status" value="1"/>
</dbReference>
<dbReference type="InterPro" id="IPR018649">
    <property type="entry name" value="SHOCT"/>
</dbReference>
<evidence type="ECO:0000259" key="2">
    <source>
        <dbReference type="Pfam" id="PF13421"/>
    </source>
</evidence>
<dbReference type="EMBL" id="BAABKE010000010">
    <property type="protein sequence ID" value="GAA5103853.1"/>
    <property type="molecule type" value="Genomic_DNA"/>
</dbReference>
<feature type="domain" description="SPFH" evidence="2">
    <location>
        <begin position="26"/>
        <end position="236"/>
    </location>
</feature>
<dbReference type="PANTHER" id="PTHR37826">
    <property type="entry name" value="FLOTILLIN BAND_7_5 DOMAIN PROTEIN"/>
    <property type="match status" value="1"/>
</dbReference>
<dbReference type="InterPro" id="IPR033880">
    <property type="entry name" value="SPFH_YdjI"/>
</dbReference>
<dbReference type="Gene3D" id="3.30.479.30">
    <property type="entry name" value="Band 7 domain"/>
    <property type="match status" value="1"/>
</dbReference>
<name>A0ABP9N1L9_9GAMM</name>
<reference evidence="4" key="1">
    <citation type="journal article" date="2019" name="Int. J. Syst. Evol. Microbiol.">
        <title>The Global Catalogue of Microorganisms (GCM) 10K type strain sequencing project: providing services to taxonomists for standard genome sequencing and annotation.</title>
        <authorList>
            <consortium name="The Broad Institute Genomics Platform"/>
            <consortium name="The Broad Institute Genome Sequencing Center for Infectious Disease"/>
            <person name="Wu L."/>
            <person name="Ma J."/>
        </authorList>
    </citation>
    <scope>NUCLEOTIDE SEQUENCE [LARGE SCALE GENOMIC DNA]</scope>
    <source>
        <strain evidence="4">JCM 18424</strain>
    </source>
</reference>
<evidence type="ECO:0000313" key="4">
    <source>
        <dbReference type="Proteomes" id="UP001500631"/>
    </source>
</evidence>
<organism evidence="3 4">
    <name type="scientific">Wohlfahrtiimonas larvae</name>
    <dbReference type="NCBI Taxonomy" id="1157986"/>
    <lineage>
        <taxon>Bacteria</taxon>
        <taxon>Pseudomonadati</taxon>
        <taxon>Pseudomonadota</taxon>
        <taxon>Gammaproteobacteria</taxon>
        <taxon>Cardiobacteriales</taxon>
        <taxon>Ignatzschineriaceae</taxon>
        <taxon>Wohlfahrtiimonas</taxon>
    </lineage>
</organism>
<sequence>MGLGRFIKKQFIDVIQWPDPNPELLMWRFPIADEEIQNGAALIVRESQVALFVNEGKLADEFTAGSYKLTTNNLPVLTNLKNWDKLFQSPFKSDVYFFNTRQQLASGWGTAQPITIRDNEFGLISVRGFGNYSYRVIDSRKFFTEVAGITEEFYKSQLDDQLRNVCVTTLSTVLGNKNIPFIDMAANLTELSKLVQQALQEHFVNLGLQLESFLIESITLPPALQKTLDDRISMGIIGDLSAYTQYQMANSIPLAAQNEGGAAGVGMSMGAGLTMGQMMADAMQQKPTTAQATVAPSNTNDHTAKLSQLNELLQKGLITAEDYDKAKAEVLRQLIG</sequence>